<accession>A0A1L7X3R7</accession>
<evidence type="ECO:0000313" key="2">
    <source>
        <dbReference type="Proteomes" id="UP000184330"/>
    </source>
</evidence>
<protein>
    <submittedName>
        <fullName evidence="1">Uncharacterized protein</fullName>
    </submittedName>
</protein>
<sequence>MASPQRATTAISPWKNLPPELKMRIFESLDLVFEIQPGTFVPDNLTAFCLSKSDKTGSNGAKAALKIYHERNFVMTRQTLGRWNTLNRHQLMRIQHLYIVLDSDTGPVSAALLNGNSLYTNNNLHSITIDLSRMIVPPSLRVQNSWESRIMSVIISLIETSNGCVNKVSLVLGAAQCPAAYVIVHSLRRVFWSITPSFIRRLSSRNLKEQVWSASRDIIAQTLLLSKSNGDQVRTYAEAASS</sequence>
<proteinExistence type="predicted"/>
<dbReference type="EMBL" id="FJOG01000014">
    <property type="protein sequence ID" value="CZR59669.1"/>
    <property type="molecule type" value="Genomic_DNA"/>
</dbReference>
<dbReference type="Proteomes" id="UP000184330">
    <property type="component" value="Unassembled WGS sequence"/>
</dbReference>
<keyword evidence="2" id="KW-1185">Reference proteome</keyword>
<organism evidence="1 2">
    <name type="scientific">Phialocephala subalpina</name>
    <dbReference type="NCBI Taxonomy" id="576137"/>
    <lineage>
        <taxon>Eukaryota</taxon>
        <taxon>Fungi</taxon>
        <taxon>Dikarya</taxon>
        <taxon>Ascomycota</taxon>
        <taxon>Pezizomycotina</taxon>
        <taxon>Leotiomycetes</taxon>
        <taxon>Helotiales</taxon>
        <taxon>Mollisiaceae</taxon>
        <taxon>Phialocephala</taxon>
        <taxon>Phialocephala fortinii species complex</taxon>
    </lineage>
</organism>
<dbReference type="AlphaFoldDB" id="A0A1L7X3R7"/>
<name>A0A1L7X3R7_9HELO</name>
<evidence type="ECO:0000313" key="1">
    <source>
        <dbReference type="EMBL" id="CZR59669.1"/>
    </source>
</evidence>
<gene>
    <name evidence="1" type="ORF">PAC_09563</name>
</gene>
<reference evidence="1 2" key="1">
    <citation type="submission" date="2016-03" db="EMBL/GenBank/DDBJ databases">
        <authorList>
            <person name="Ploux O."/>
        </authorList>
    </citation>
    <scope>NUCLEOTIDE SEQUENCE [LARGE SCALE GENOMIC DNA]</scope>
    <source>
        <strain evidence="1 2">UAMH 11012</strain>
    </source>
</reference>